<comment type="caution">
    <text evidence="2">The sequence shown here is derived from an EMBL/GenBank/DDBJ whole genome shotgun (WGS) entry which is preliminary data.</text>
</comment>
<organism evidence="2 3">
    <name type="scientific">Streptococcus macacae NCTC 11558</name>
    <dbReference type="NCBI Taxonomy" id="764298"/>
    <lineage>
        <taxon>Bacteria</taxon>
        <taxon>Bacillati</taxon>
        <taxon>Bacillota</taxon>
        <taxon>Bacilli</taxon>
        <taxon>Lactobacillales</taxon>
        <taxon>Streptococcaceae</taxon>
        <taxon>Streptococcus</taxon>
    </lineage>
</organism>
<feature type="transmembrane region" description="Helical" evidence="1">
    <location>
        <begin position="73"/>
        <end position="92"/>
    </location>
</feature>
<proteinExistence type="predicted"/>
<dbReference type="Proteomes" id="UP000003573">
    <property type="component" value="Unassembled WGS sequence"/>
</dbReference>
<gene>
    <name evidence="2" type="ORF">STRMA_0843</name>
</gene>
<reference evidence="2 3" key="1">
    <citation type="journal article" date="2014" name="Int. J. Syst. Evol. Microbiol.">
        <title>Phylogenomics and the dynamic genome evolution of the genus Streptococcus.</title>
        <authorList>
            <consortium name="The Broad Institute Genome Sequencing Platform"/>
            <person name="Richards V.P."/>
            <person name="Palmer S.R."/>
            <person name="Pavinski Bitar P.D."/>
            <person name="Qin X."/>
            <person name="Weinstock G.M."/>
            <person name="Highlander S.K."/>
            <person name="Town C.D."/>
            <person name="Burne R.A."/>
            <person name="Stanhope M.J."/>
        </authorList>
    </citation>
    <scope>NUCLEOTIDE SEQUENCE [LARGE SCALE GENOMIC DNA]</scope>
    <source>
        <strain evidence="2 3">NCTC 11558</strain>
    </source>
</reference>
<evidence type="ECO:0000313" key="3">
    <source>
        <dbReference type="Proteomes" id="UP000003573"/>
    </source>
</evidence>
<name>G5JUL5_9STRE</name>
<dbReference type="NCBIfam" id="NF038065">
    <property type="entry name" value="Pr6Pr"/>
    <property type="match status" value="1"/>
</dbReference>
<evidence type="ECO:0000256" key="1">
    <source>
        <dbReference type="SAM" id="Phobius"/>
    </source>
</evidence>
<dbReference type="STRING" id="764298.STRMA_0843"/>
<feature type="transmembrane region" description="Helical" evidence="1">
    <location>
        <begin position="132"/>
        <end position="156"/>
    </location>
</feature>
<keyword evidence="1" id="KW-1133">Transmembrane helix</keyword>
<keyword evidence="1" id="KW-0812">Transmembrane</keyword>
<evidence type="ECO:0000313" key="2">
    <source>
        <dbReference type="EMBL" id="EHJ52776.1"/>
    </source>
</evidence>
<sequence length="209" mass="24006">MITKTQIFRSFIALLGIIGVSIQIKQSGFGMLLYYTTLSNVLVFSFLIYLIYKEAKSGAIKTDPKLLRLKGGITMAIMITFLVYHFLLAPRVKAHDYYTLRNFLVHYIVPLSLMVDTLILDRQRIYRWFDPITWTSLPLIYFAFALFNGLVLKWTIPGSADNPFPYFFININKYGVGYVAVNTIGIAIAYLAVGYLFLFIKRYVGPHIK</sequence>
<keyword evidence="3" id="KW-1185">Reference proteome</keyword>
<dbReference type="EMBL" id="AEUW02000001">
    <property type="protein sequence ID" value="EHJ52776.1"/>
    <property type="molecule type" value="Genomic_DNA"/>
</dbReference>
<feature type="transmembrane region" description="Helical" evidence="1">
    <location>
        <begin position="32"/>
        <end position="52"/>
    </location>
</feature>
<dbReference type="InterPro" id="IPR049713">
    <property type="entry name" value="Pr6Pr-like"/>
</dbReference>
<dbReference type="AlphaFoldDB" id="G5JUL5"/>
<keyword evidence="1" id="KW-0472">Membrane</keyword>
<feature type="transmembrane region" description="Helical" evidence="1">
    <location>
        <begin position="104"/>
        <end position="120"/>
    </location>
</feature>
<accession>G5JUL5</accession>
<feature type="transmembrane region" description="Helical" evidence="1">
    <location>
        <begin position="176"/>
        <end position="200"/>
    </location>
</feature>
<feature type="transmembrane region" description="Helical" evidence="1">
    <location>
        <begin position="7"/>
        <end position="26"/>
    </location>
</feature>
<dbReference type="eggNOG" id="ENOG5032XQ4">
    <property type="taxonomic scope" value="Bacteria"/>
</dbReference>
<protein>
    <submittedName>
        <fullName evidence="2">Membrane protein</fullName>
    </submittedName>
</protein>